<comment type="subcellular location">
    <subcellularLocation>
        <location evidence="1">Membrane</location>
        <topology evidence="1">Multi-pass membrane protein</topology>
    </subcellularLocation>
</comment>
<keyword evidence="2" id="KW-0813">Transport</keyword>
<evidence type="ECO:0000259" key="8">
    <source>
        <dbReference type="PROSITE" id="PS50850"/>
    </source>
</evidence>
<dbReference type="PROSITE" id="PS50850">
    <property type="entry name" value="MFS"/>
    <property type="match status" value="1"/>
</dbReference>
<keyword evidence="10" id="KW-1185">Reference proteome</keyword>
<gene>
    <name evidence="9" type="ORF">JI435_157310</name>
</gene>
<dbReference type="FunFam" id="1.20.1250.20:FF:000034">
    <property type="entry name" value="MFS general substrate transporter"/>
    <property type="match status" value="1"/>
</dbReference>
<dbReference type="OMA" id="FFEAGIV"/>
<dbReference type="OrthoDB" id="19923at2759"/>
<evidence type="ECO:0000256" key="6">
    <source>
        <dbReference type="SAM" id="MobiDB-lite"/>
    </source>
</evidence>
<feature type="domain" description="Major facilitator superfamily (MFS) profile" evidence="8">
    <location>
        <begin position="42"/>
        <end position="458"/>
    </location>
</feature>
<dbReference type="Proteomes" id="UP000663193">
    <property type="component" value="Chromosome 12"/>
</dbReference>
<evidence type="ECO:0000256" key="4">
    <source>
        <dbReference type="ARBA" id="ARBA00022989"/>
    </source>
</evidence>
<protein>
    <recommendedName>
        <fullName evidence="8">Major facilitator superfamily (MFS) profile domain-containing protein</fullName>
    </recommendedName>
</protein>
<feature type="transmembrane region" description="Helical" evidence="7">
    <location>
        <begin position="275"/>
        <end position="299"/>
    </location>
</feature>
<feature type="region of interest" description="Disordered" evidence="6">
    <location>
        <begin position="462"/>
        <end position="488"/>
    </location>
</feature>
<dbReference type="EMBL" id="CP069034">
    <property type="protein sequence ID" value="QRD01228.1"/>
    <property type="molecule type" value="Genomic_DNA"/>
</dbReference>
<feature type="transmembrane region" description="Helical" evidence="7">
    <location>
        <begin position="367"/>
        <end position="388"/>
    </location>
</feature>
<sequence>MAEAIPRSYSSIEKDEVINETPGTNIDPEAEKKLLRKCDLRVLPPLFVIFLLAFLDRTNIGNAKIQGLTRDLHMEGPNSVRYNIALFIFFVPYVLFEVPSNLILKKLAPSTWLSLIMVLWGFSTIGMGLVNTWGGLVAMRFILGIFEAGIFPGGVYLISMYYKRYELQWRLTLFFSASILAGAFGGLLAYVLAKMDGLANYGGWRWIFIIEGAATVVVGLLTKFWLVDWPETASFLNDAERSLLLARLSSDTGDASMDRLDKRAAKRIVRDPKMYLGSLAYFGVVTCSNSGSFFIPTIIHELGYKASDAQVRTIPIYIVAFVVALALAWLTDRLQHRYWFCMTGVVIATVGYIMLLAQNNLSIGVKYFALFLIIPGQFVTQPIVLVWLSNLMSGHYKRSVSSAVQVSFGNLGGIIASNIFIGPEAPKYPTGYGTCLGMLGICAVACTSLFWLVKSENKKRERGERDWRLQEPDADNLGDDHPAFRLTT</sequence>
<feature type="compositionally biased region" description="Basic and acidic residues" evidence="6">
    <location>
        <begin position="462"/>
        <end position="471"/>
    </location>
</feature>
<evidence type="ECO:0000256" key="1">
    <source>
        <dbReference type="ARBA" id="ARBA00004141"/>
    </source>
</evidence>
<feature type="transmembrane region" description="Helical" evidence="7">
    <location>
        <begin position="80"/>
        <end position="98"/>
    </location>
</feature>
<keyword evidence="4 7" id="KW-1133">Transmembrane helix</keyword>
<feature type="transmembrane region" description="Helical" evidence="7">
    <location>
        <begin position="338"/>
        <end position="355"/>
    </location>
</feature>
<feature type="transmembrane region" description="Helical" evidence="7">
    <location>
        <begin position="136"/>
        <end position="159"/>
    </location>
</feature>
<reference evidence="10" key="1">
    <citation type="journal article" date="2021" name="BMC Genomics">
        <title>Chromosome-level genome assembly and manually-curated proteome of model necrotroph Parastagonospora nodorum Sn15 reveals a genome-wide trove of candidate effector homologs, and redundancy of virulence-related functions within an accessory chromosome.</title>
        <authorList>
            <person name="Bertazzoni S."/>
            <person name="Jones D.A.B."/>
            <person name="Phan H.T."/>
            <person name="Tan K.-C."/>
            <person name="Hane J.K."/>
        </authorList>
    </citation>
    <scope>NUCLEOTIDE SEQUENCE [LARGE SCALE GENOMIC DNA]</scope>
    <source>
        <strain evidence="10">SN15 / ATCC MYA-4574 / FGSC 10173)</strain>
    </source>
</reference>
<name>A0A7U2FA50_PHANO</name>
<feature type="compositionally biased region" description="Basic and acidic residues" evidence="6">
    <location>
        <begin position="478"/>
        <end position="488"/>
    </location>
</feature>
<feature type="transmembrane region" description="Helical" evidence="7">
    <location>
        <begin position="314"/>
        <end position="331"/>
    </location>
</feature>
<proteinExistence type="predicted"/>
<feature type="transmembrane region" description="Helical" evidence="7">
    <location>
        <begin position="400"/>
        <end position="419"/>
    </location>
</feature>
<evidence type="ECO:0000313" key="9">
    <source>
        <dbReference type="EMBL" id="QRD01228.1"/>
    </source>
</evidence>
<evidence type="ECO:0000256" key="2">
    <source>
        <dbReference type="ARBA" id="ARBA00022448"/>
    </source>
</evidence>
<dbReference type="VEuPathDB" id="FungiDB:JI435_157310"/>
<feature type="transmembrane region" description="Helical" evidence="7">
    <location>
        <begin position="42"/>
        <end position="60"/>
    </location>
</feature>
<dbReference type="Pfam" id="PF07690">
    <property type="entry name" value="MFS_1"/>
    <property type="match status" value="1"/>
</dbReference>
<accession>A0A7U2FA50</accession>
<organism evidence="9 10">
    <name type="scientific">Phaeosphaeria nodorum (strain SN15 / ATCC MYA-4574 / FGSC 10173)</name>
    <name type="common">Glume blotch fungus</name>
    <name type="synonym">Parastagonospora nodorum</name>
    <dbReference type="NCBI Taxonomy" id="321614"/>
    <lineage>
        <taxon>Eukaryota</taxon>
        <taxon>Fungi</taxon>
        <taxon>Dikarya</taxon>
        <taxon>Ascomycota</taxon>
        <taxon>Pezizomycotina</taxon>
        <taxon>Dothideomycetes</taxon>
        <taxon>Pleosporomycetidae</taxon>
        <taxon>Pleosporales</taxon>
        <taxon>Pleosporineae</taxon>
        <taxon>Phaeosphaeriaceae</taxon>
        <taxon>Parastagonospora</taxon>
    </lineage>
</organism>
<dbReference type="PANTHER" id="PTHR43791">
    <property type="entry name" value="PERMEASE-RELATED"/>
    <property type="match status" value="1"/>
</dbReference>
<dbReference type="GO" id="GO:0022857">
    <property type="term" value="F:transmembrane transporter activity"/>
    <property type="evidence" value="ECO:0007669"/>
    <property type="project" value="InterPro"/>
</dbReference>
<feature type="transmembrane region" description="Helical" evidence="7">
    <location>
        <begin position="204"/>
        <end position="226"/>
    </location>
</feature>
<feature type="transmembrane region" description="Helical" evidence="7">
    <location>
        <begin position="431"/>
        <end position="453"/>
    </location>
</feature>
<evidence type="ECO:0000313" key="10">
    <source>
        <dbReference type="Proteomes" id="UP000663193"/>
    </source>
</evidence>
<keyword evidence="5 7" id="KW-0472">Membrane</keyword>
<dbReference type="AlphaFoldDB" id="A0A7U2FA50"/>
<keyword evidence="3 7" id="KW-0812">Transmembrane</keyword>
<dbReference type="InterPro" id="IPR036259">
    <property type="entry name" value="MFS_trans_sf"/>
</dbReference>
<feature type="transmembrane region" description="Helical" evidence="7">
    <location>
        <begin position="110"/>
        <end position="130"/>
    </location>
</feature>
<dbReference type="Gene3D" id="1.20.1250.20">
    <property type="entry name" value="MFS general substrate transporter like domains"/>
    <property type="match status" value="2"/>
</dbReference>
<dbReference type="InterPro" id="IPR011701">
    <property type="entry name" value="MFS"/>
</dbReference>
<evidence type="ECO:0000256" key="7">
    <source>
        <dbReference type="SAM" id="Phobius"/>
    </source>
</evidence>
<dbReference type="InterPro" id="IPR020846">
    <property type="entry name" value="MFS_dom"/>
</dbReference>
<dbReference type="SUPFAM" id="SSF103473">
    <property type="entry name" value="MFS general substrate transporter"/>
    <property type="match status" value="1"/>
</dbReference>
<feature type="transmembrane region" description="Helical" evidence="7">
    <location>
        <begin position="171"/>
        <end position="192"/>
    </location>
</feature>
<dbReference type="PANTHER" id="PTHR43791:SF52">
    <property type="entry name" value="TRANSPORTER, PUTATIVE (AFU_ORTHOLOGUE AFUA_1G11820)-RELATED"/>
    <property type="match status" value="1"/>
</dbReference>
<evidence type="ECO:0000256" key="3">
    <source>
        <dbReference type="ARBA" id="ARBA00022692"/>
    </source>
</evidence>
<dbReference type="GO" id="GO:0016020">
    <property type="term" value="C:membrane"/>
    <property type="evidence" value="ECO:0007669"/>
    <property type="project" value="UniProtKB-SubCell"/>
</dbReference>
<evidence type="ECO:0000256" key="5">
    <source>
        <dbReference type="ARBA" id="ARBA00023136"/>
    </source>
</evidence>
<dbReference type="FunFam" id="1.20.1250.20:FF:000068">
    <property type="entry name" value="MFS general substrate transporter"/>
    <property type="match status" value="1"/>
</dbReference>